<dbReference type="AlphaFoldDB" id="A0A0E9SJ10"/>
<reference evidence="1" key="1">
    <citation type="submission" date="2014-11" db="EMBL/GenBank/DDBJ databases">
        <authorList>
            <person name="Amaro Gonzalez C."/>
        </authorList>
    </citation>
    <scope>NUCLEOTIDE SEQUENCE</scope>
</reference>
<accession>A0A0E9SJ10</accession>
<proteinExistence type="predicted"/>
<name>A0A0E9SJ10_ANGAN</name>
<protein>
    <submittedName>
        <fullName evidence="1">Uncharacterized protein</fullName>
    </submittedName>
</protein>
<evidence type="ECO:0000313" key="1">
    <source>
        <dbReference type="EMBL" id="JAH40493.1"/>
    </source>
</evidence>
<dbReference type="EMBL" id="GBXM01068084">
    <property type="protein sequence ID" value="JAH40493.1"/>
    <property type="molecule type" value="Transcribed_RNA"/>
</dbReference>
<sequence>MTLNNTPPLGIFEHLALEFVLSVAKLILKRSLLLSKINIYYFDSNRN</sequence>
<reference evidence="1" key="2">
    <citation type="journal article" date="2015" name="Fish Shellfish Immunol.">
        <title>Early steps in the European eel (Anguilla anguilla)-Vibrio vulnificus interaction in the gills: Role of the RtxA13 toxin.</title>
        <authorList>
            <person name="Callol A."/>
            <person name="Pajuelo D."/>
            <person name="Ebbesson L."/>
            <person name="Teles M."/>
            <person name="MacKenzie S."/>
            <person name="Amaro C."/>
        </authorList>
    </citation>
    <scope>NUCLEOTIDE SEQUENCE</scope>
</reference>
<organism evidence="1">
    <name type="scientific">Anguilla anguilla</name>
    <name type="common">European freshwater eel</name>
    <name type="synonym">Muraena anguilla</name>
    <dbReference type="NCBI Taxonomy" id="7936"/>
    <lineage>
        <taxon>Eukaryota</taxon>
        <taxon>Metazoa</taxon>
        <taxon>Chordata</taxon>
        <taxon>Craniata</taxon>
        <taxon>Vertebrata</taxon>
        <taxon>Euteleostomi</taxon>
        <taxon>Actinopterygii</taxon>
        <taxon>Neopterygii</taxon>
        <taxon>Teleostei</taxon>
        <taxon>Anguilliformes</taxon>
        <taxon>Anguillidae</taxon>
        <taxon>Anguilla</taxon>
    </lineage>
</organism>